<sequence>MRFASVNMDGSTEELYSSTVSVSVSDSQIMSSTMQVCYGLVCLYTDCRIYLCNPAMQQFSELPKYSPSAIPGYTHCGFRYLHSRKEYKVMHFFYRLPSTNTKRRLQDLKLAHLKCEVLTINNVGGGISFNRWKKIAEVPSCHPFGPGLLVNECMYWLTRRYRGTLFRREIISFDFENEKFLTISPPSSFGSIFGQALMDLKGMLCLPDARRFRRSSILDLWILKDKISCTWVKEYSIDLVNFGSENLTSHFKTWKEEIIFTHLDTVVVYDLKRKCFRGVKCLGFNRTYVIYSKSLFSLGIM</sequence>
<dbReference type="OMA" id="KISCTWV"/>
<dbReference type="InterPro" id="IPR013187">
    <property type="entry name" value="F-box-assoc_dom_typ3"/>
</dbReference>
<protein>
    <recommendedName>
        <fullName evidence="1">F-box associated beta-propeller type 3 domain-containing protein</fullName>
    </recommendedName>
</protein>
<dbReference type="NCBIfam" id="TIGR01640">
    <property type="entry name" value="F_box_assoc_1"/>
    <property type="match status" value="1"/>
</dbReference>
<dbReference type="Pfam" id="PF08268">
    <property type="entry name" value="FBA_3"/>
    <property type="match status" value="1"/>
</dbReference>
<dbReference type="STRING" id="4072.A0A2G2Y011"/>
<keyword evidence="3" id="KW-1185">Reference proteome</keyword>
<proteinExistence type="predicted"/>
<reference evidence="2 3" key="1">
    <citation type="journal article" date="2014" name="Nat. Genet.">
        <title>Genome sequence of the hot pepper provides insights into the evolution of pungency in Capsicum species.</title>
        <authorList>
            <person name="Kim S."/>
            <person name="Park M."/>
            <person name="Yeom S.I."/>
            <person name="Kim Y.M."/>
            <person name="Lee J.M."/>
            <person name="Lee H.A."/>
            <person name="Seo E."/>
            <person name="Choi J."/>
            <person name="Cheong K."/>
            <person name="Kim K.T."/>
            <person name="Jung K."/>
            <person name="Lee G.W."/>
            <person name="Oh S.K."/>
            <person name="Bae C."/>
            <person name="Kim S.B."/>
            <person name="Lee H.Y."/>
            <person name="Kim S.Y."/>
            <person name="Kim M.S."/>
            <person name="Kang B.C."/>
            <person name="Jo Y.D."/>
            <person name="Yang H.B."/>
            <person name="Jeong H.J."/>
            <person name="Kang W.H."/>
            <person name="Kwon J.K."/>
            <person name="Shin C."/>
            <person name="Lim J.Y."/>
            <person name="Park J.H."/>
            <person name="Huh J.H."/>
            <person name="Kim J.S."/>
            <person name="Kim B.D."/>
            <person name="Cohen O."/>
            <person name="Paran I."/>
            <person name="Suh M.C."/>
            <person name="Lee S.B."/>
            <person name="Kim Y.K."/>
            <person name="Shin Y."/>
            <person name="Noh S.J."/>
            <person name="Park J."/>
            <person name="Seo Y.S."/>
            <person name="Kwon S.Y."/>
            <person name="Kim H.A."/>
            <person name="Park J.M."/>
            <person name="Kim H.J."/>
            <person name="Choi S.B."/>
            <person name="Bosland P.W."/>
            <person name="Reeves G."/>
            <person name="Jo S.H."/>
            <person name="Lee B.W."/>
            <person name="Cho H.T."/>
            <person name="Choi H.S."/>
            <person name="Lee M.S."/>
            <person name="Yu Y."/>
            <person name="Do Choi Y."/>
            <person name="Park B.S."/>
            <person name="van Deynze A."/>
            <person name="Ashrafi H."/>
            <person name="Hill T."/>
            <person name="Kim W.T."/>
            <person name="Pai H.S."/>
            <person name="Ahn H.K."/>
            <person name="Yeam I."/>
            <person name="Giovannoni J.J."/>
            <person name="Rose J.K."/>
            <person name="Sorensen I."/>
            <person name="Lee S.J."/>
            <person name="Kim R.W."/>
            <person name="Choi I.Y."/>
            <person name="Choi B.S."/>
            <person name="Lim J.S."/>
            <person name="Lee Y.H."/>
            <person name="Choi D."/>
        </authorList>
    </citation>
    <scope>NUCLEOTIDE SEQUENCE [LARGE SCALE GENOMIC DNA]</scope>
    <source>
        <strain evidence="3">cv. CM334</strain>
    </source>
</reference>
<dbReference type="Gramene" id="PHT63049">
    <property type="protein sequence ID" value="PHT63049"/>
    <property type="gene ID" value="T459_33069"/>
</dbReference>
<dbReference type="AlphaFoldDB" id="A0A2G2Y011"/>
<dbReference type="InterPro" id="IPR017451">
    <property type="entry name" value="F-box-assoc_interact_dom"/>
</dbReference>
<dbReference type="PANTHER" id="PTHR31111">
    <property type="entry name" value="BNAA05G37150D PROTEIN-RELATED"/>
    <property type="match status" value="1"/>
</dbReference>
<dbReference type="EMBL" id="AYRZ02000046">
    <property type="protein sequence ID" value="PHT63049.1"/>
    <property type="molecule type" value="Genomic_DNA"/>
</dbReference>
<dbReference type="Proteomes" id="UP000222542">
    <property type="component" value="Unassembled WGS sequence"/>
</dbReference>
<organism evidence="2 3">
    <name type="scientific">Capsicum annuum</name>
    <name type="common">Capsicum pepper</name>
    <dbReference type="NCBI Taxonomy" id="4072"/>
    <lineage>
        <taxon>Eukaryota</taxon>
        <taxon>Viridiplantae</taxon>
        <taxon>Streptophyta</taxon>
        <taxon>Embryophyta</taxon>
        <taxon>Tracheophyta</taxon>
        <taxon>Spermatophyta</taxon>
        <taxon>Magnoliopsida</taxon>
        <taxon>eudicotyledons</taxon>
        <taxon>Gunneridae</taxon>
        <taxon>Pentapetalae</taxon>
        <taxon>asterids</taxon>
        <taxon>lamiids</taxon>
        <taxon>Solanales</taxon>
        <taxon>Solanaceae</taxon>
        <taxon>Solanoideae</taxon>
        <taxon>Capsiceae</taxon>
        <taxon>Capsicum</taxon>
    </lineage>
</organism>
<name>A0A2G2Y011_CAPAN</name>
<evidence type="ECO:0000259" key="1">
    <source>
        <dbReference type="Pfam" id="PF08268"/>
    </source>
</evidence>
<gene>
    <name evidence="2" type="ORF">T459_33069</name>
</gene>
<feature type="domain" description="F-box associated beta-propeller type 3" evidence="1">
    <location>
        <begin position="5"/>
        <end position="286"/>
    </location>
</feature>
<dbReference type="PANTHER" id="PTHR31111:SF136">
    <property type="entry name" value="F-BOX ASSOCIATED DOMAIN-CONTAINING PROTEIN"/>
    <property type="match status" value="1"/>
</dbReference>
<comment type="caution">
    <text evidence="2">The sequence shown here is derived from an EMBL/GenBank/DDBJ whole genome shotgun (WGS) entry which is preliminary data.</text>
</comment>
<accession>A0A2G2Y011</accession>
<evidence type="ECO:0000313" key="2">
    <source>
        <dbReference type="EMBL" id="PHT63049.1"/>
    </source>
</evidence>
<reference evidence="2 3" key="2">
    <citation type="journal article" date="2017" name="Genome Biol.">
        <title>New reference genome sequences of hot pepper reveal the massive evolution of plant disease-resistance genes by retroduplication.</title>
        <authorList>
            <person name="Kim S."/>
            <person name="Park J."/>
            <person name="Yeom S.I."/>
            <person name="Kim Y.M."/>
            <person name="Seo E."/>
            <person name="Kim K.T."/>
            <person name="Kim M.S."/>
            <person name="Lee J.M."/>
            <person name="Cheong K."/>
            <person name="Shin H.S."/>
            <person name="Kim S.B."/>
            <person name="Han K."/>
            <person name="Lee J."/>
            <person name="Park M."/>
            <person name="Lee H.A."/>
            <person name="Lee H.Y."/>
            <person name="Lee Y."/>
            <person name="Oh S."/>
            <person name="Lee J.H."/>
            <person name="Choi E."/>
            <person name="Choi E."/>
            <person name="Lee S.E."/>
            <person name="Jeon J."/>
            <person name="Kim H."/>
            <person name="Choi G."/>
            <person name="Song H."/>
            <person name="Lee J."/>
            <person name="Lee S.C."/>
            <person name="Kwon J.K."/>
            <person name="Lee H.Y."/>
            <person name="Koo N."/>
            <person name="Hong Y."/>
            <person name="Kim R.W."/>
            <person name="Kang W.H."/>
            <person name="Huh J.H."/>
            <person name="Kang B.C."/>
            <person name="Yang T.J."/>
            <person name="Lee Y.H."/>
            <person name="Bennetzen J.L."/>
            <person name="Choi D."/>
        </authorList>
    </citation>
    <scope>NUCLEOTIDE SEQUENCE [LARGE SCALE GENOMIC DNA]</scope>
    <source>
        <strain evidence="3">cv. CM334</strain>
    </source>
</reference>
<evidence type="ECO:0000313" key="3">
    <source>
        <dbReference type="Proteomes" id="UP000222542"/>
    </source>
</evidence>